<evidence type="ECO:0000313" key="1">
    <source>
        <dbReference type="EMBL" id="EIW77886.1"/>
    </source>
</evidence>
<reference evidence="2" key="1">
    <citation type="journal article" date="2012" name="Science">
        <title>The Paleozoic origin of enzymatic lignin decomposition reconstructed from 31 fungal genomes.</title>
        <authorList>
            <person name="Floudas D."/>
            <person name="Binder M."/>
            <person name="Riley R."/>
            <person name="Barry K."/>
            <person name="Blanchette R.A."/>
            <person name="Henrissat B."/>
            <person name="Martinez A.T."/>
            <person name="Otillar R."/>
            <person name="Spatafora J.W."/>
            <person name="Yadav J.S."/>
            <person name="Aerts A."/>
            <person name="Benoit I."/>
            <person name="Boyd A."/>
            <person name="Carlson A."/>
            <person name="Copeland A."/>
            <person name="Coutinho P.M."/>
            <person name="de Vries R.P."/>
            <person name="Ferreira P."/>
            <person name="Findley K."/>
            <person name="Foster B."/>
            <person name="Gaskell J."/>
            <person name="Glotzer D."/>
            <person name="Gorecki P."/>
            <person name="Heitman J."/>
            <person name="Hesse C."/>
            <person name="Hori C."/>
            <person name="Igarashi K."/>
            <person name="Jurgens J.A."/>
            <person name="Kallen N."/>
            <person name="Kersten P."/>
            <person name="Kohler A."/>
            <person name="Kuees U."/>
            <person name="Kumar T.K.A."/>
            <person name="Kuo A."/>
            <person name="LaButti K."/>
            <person name="Larrondo L.F."/>
            <person name="Lindquist E."/>
            <person name="Ling A."/>
            <person name="Lombard V."/>
            <person name="Lucas S."/>
            <person name="Lundell T."/>
            <person name="Martin R."/>
            <person name="McLaughlin D.J."/>
            <person name="Morgenstern I."/>
            <person name="Morin E."/>
            <person name="Murat C."/>
            <person name="Nagy L.G."/>
            <person name="Nolan M."/>
            <person name="Ohm R.A."/>
            <person name="Patyshakuliyeva A."/>
            <person name="Rokas A."/>
            <person name="Ruiz-Duenas F.J."/>
            <person name="Sabat G."/>
            <person name="Salamov A."/>
            <person name="Samejima M."/>
            <person name="Schmutz J."/>
            <person name="Slot J.C."/>
            <person name="St John F."/>
            <person name="Stenlid J."/>
            <person name="Sun H."/>
            <person name="Sun S."/>
            <person name="Syed K."/>
            <person name="Tsang A."/>
            <person name="Wiebenga A."/>
            <person name="Young D."/>
            <person name="Pisabarro A."/>
            <person name="Eastwood D.C."/>
            <person name="Martin F."/>
            <person name="Cullen D."/>
            <person name="Grigoriev I.V."/>
            <person name="Hibbett D.S."/>
        </authorList>
    </citation>
    <scope>NUCLEOTIDE SEQUENCE [LARGE SCALE GENOMIC DNA]</scope>
    <source>
        <strain evidence="2">RWD-64-598 SS2</strain>
    </source>
</reference>
<comment type="caution">
    <text evidence="1">The sequence shown here is derived from an EMBL/GenBank/DDBJ whole genome shotgun (WGS) entry which is preliminary data.</text>
</comment>
<sequence length="133" mass="14984">MSNVTFPTPSARIKKRAIIFVLTIDTRNKPPTLRPQPTFCTLFFVAMVIEGLPPRDVTCFLSYFVDQNPYFYVADPSEGVPRTTLDENLKPCDDTIHDARGKKDSLSLDTTGFASIRWSSMKKTFGDEEAIKS</sequence>
<dbReference type="RefSeq" id="XP_007772192.1">
    <property type="nucleotide sequence ID" value="XM_007774002.1"/>
</dbReference>
<name>A0A5M3MFV6_CONPW</name>
<evidence type="ECO:0000313" key="2">
    <source>
        <dbReference type="Proteomes" id="UP000053558"/>
    </source>
</evidence>
<protein>
    <submittedName>
        <fullName evidence="1">Uncharacterized protein</fullName>
    </submittedName>
</protein>
<dbReference type="AlphaFoldDB" id="A0A5M3MFV6"/>
<organism evidence="1 2">
    <name type="scientific">Coniophora puteana (strain RWD-64-598)</name>
    <name type="common">Brown rot fungus</name>
    <dbReference type="NCBI Taxonomy" id="741705"/>
    <lineage>
        <taxon>Eukaryota</taxon>
        <taxon>Fungi</taxon>
        <taxon>Dikarya</taxon>
        <taxon>Basidiomycota</taxon>
        <taxon>Agaricomycotina</taxon>
        <taxon>Agaricomycetes</taxon>
        <taxon>Agaricomycetidae</taxon>
        <taxon>Boletales</taxon>
        <taxon>Coniophorineae</taxon>
        <taxon>Coniophoraceae</taxon>
        <taxon>Coniophora</taxon>
    </lineage>
</organism>
<dbReference type="EMBL" id="JH711583">
    <property type="protein sequence ID" value="EIW77886.1"/>
    <property type="molecule type" value="Genomic_DNA"/>
</dbReference>
<proteinExistence type="predicted"/>
<accession>A0A5M3MFV6</accession>
<dbReference type="Proteomes" id="UP000053558">
    <property type="component" value="Unassembled WGS sequence"/>
</dbReference>
<dbReference type="GeneID" id="19203695"/>
<dbReference type="KEGG" id="cput:CONPUDRAFT_157064"/>
<keyword evidence="2" id="KW-1185">Reference proteome</keyword>
<gene>
    <name evidence="1" type="ORF">CONPUDRAFT_157064</name>
</gene>